<evidence type="ECO:0000256" key="1">
    <source>
        <dbReference type="SAM" id="MobiDB-lite"/>
    </source>
</evidence>
<feature type="region of interest" description="Disordered" evidence="1">
    <location>
        <begin position="130"/>
        <end position="154"/>
    </location>
</feature>
<feature type="compositionally biased region" description="Basic and acidic residues" evidence="1">
    <location>
        <begin position="131"/>
        <end position="154"/>
    </location>
</feature>
<sequence length="200" mass="23000">MSHIADLVHAHELEKDVQSAASWKKDSVEVKAASELCDATMKGLDSDKENSDNEVKPKQKHACNQLLEIVQQRNVMDLKQLEKARELDERPHRELQQLQQHSLDTQQNMLTGFEKLTAGVTVLVEAQAKQAAEDNRRRYEESEHRREDAERRAAESERHASLLLALTNNKNWCNFFPFTTIHPSLPKGNQNTKHLTLHHQ</sequence>
<protein>
    <submittedName>
        <fullName evidence="2">Uncharacterized protein</fullName>
    </submittedName>
</protein>
<organism evidence="2 3">
    <name type="scientific">Mycena albidolilacea</name>
    <dbReference type="NCBI Taxonomy" id="1033008"/>
    <lineage>
        <taxon>Eukaryota</taxon>
        <taxon>Fungi</taxon>
        <taxon>Dikarya</taxon>
        <taxon>Basidiomycota</taxon>
        <taxon>Agaricomycotina</taxon>
        <taxon>Agaricomycetes</taxon>
        <taxon>Agaricomycetidae</taxon>
        <taxon>Agaricales</taxon>
        <taxon>Marasmiineae</taxon>
        <taxon>Mycenaceae</taxon>
        <taxon>Mycena</taxon>
    </lineage>
</organism>
<accession>A0AAD7EP63</accession>
<dbReference type="EMBL" id="JARIHO010000027">
    <property type="protein sequence ID" value="KAJ7339878.1"/>
    <property type="molecule type" value="Genomic_DNA"/>
</dbReference>
<comment type="caution">
    <text evidence="2">The sequence shown here is derived from an EMBL/GenBank/DDBJ whole genome shotgun (WGS) entry which is preliminary data.</text>
</comment>
<keyword evidence="3" id="KW-1185">Reference proteome</keyword>
<dbReference type="Proteomes" id="UP001218218">
    <property type="component" value="Unassembled WGS sequence"/>
</dbReference>
<evidence type="ECO:0000313" key="3">
    <source>
        <dbReference type="Proteomes" id="UP001218218"/>
    </source>
</evidence>
<name>A0AAD7EP63_9AGAR</name>
<dbReference type="AlphaFoldDB" id="A0AAD7EP63"/>
<evidence type="ECO:0000313" key="2">
    <source>
        <dbReference type="EMBL" id="KAJ7339878.1"/>
    </source>
</evidence>
<proteinExistence type="predicted"/>
<gene>
    <name evidence="2" type="ORF">DFH08DRAFT_812257</name>
</gene>
<reference evidence="2" key="1">
    <citation type="submission" date="2023-03" db="EMBL/GenBank/DDBJ databases">
        <title>Massive genome expansion in bonnet fungi (Mycena s.s.) driven by repeated elements and novel gene families across ecological guilds.</title>
        <authorList>
            <consortium name="Lawrence Berkeley National Laboratory"/>
            <person name="Harder C.B."/>
            <person name="Miyauchi S."/>
            <person name="Viragh M."/>
            <person name="Kuo A."/>
            <person name="Thoen E."/>
            <person name="Andreopoulos B."/>
            <person name="Lu D."/>
            <person name="Skrede I."/>
            <person name="Drula E."/>
            <person name="Henrissat B."/>
            <person name="Morin E."/>
            <person name="Kohler A."/>
            <person name="Barry K."/>
            <person name="LaButti K."/>
            <person name="Morin E."/>
            <person name="Salamov A."/>
            <person name="Lipzen A."/>
            <person name="Mereny Z."/>
            <person name="Hegedus B."/>
            <person name="Baldrian P."/>
            <person name="Stursova M."/>
            <person name="Weitz H."/>
            <person name="Taylor A."/>
            <person name="Grigoriev I.V."/>
            <person name="Nagy L.G."/>
            <person name="Martin F."/>
            <person name="Kauserud H."/>
        </authorList>
    </citation>
    <scope>NUCLEOTIDE SEQUENCE</scope>
    <source>
        <strain evidence="2">CBHHK002</strain>
    </source>
</reference>